<evidence type="ECO:0000313" key="1">
    <source>
        <dbReference type="EMBL" id="PON31608.1"/>
    </source>
</evidence>
<organism evidence="1 2">
    <name type="scientific">Parasponia andersonii</name>
    <name type="common">Sponia andersonii</name>
    <dbReference type="NCBI Taxonomy" id="3476"/>
    <lineage>
        <taxon>Eukaryota</taxon>
        <taxon>Viridiplantae</taxon>
        <taxon>Streptophyta</taxon>
        <taxon>Embryophyta</taxon>
        <taxon>Tracheophyta</taxon>
        <taxon>Spermatophyta</taxon>
        <taxon>Magnoliopsida</taxon>
        <taxon>eudicotyledons</taxon>
        <taxon>Gunneridae</taxon>
        <taxon>Pentapetalae</taxon>
        <taxon>rosids</taxon>
        <taxon>fabids</taxon>
        <taxon>Rosales</taxon>
        <taxon>Cannabaceae</taxon>
        <taxon>Parasponia</taxon>
    </lineage>
</organism>
<accession>A0A2P5A4Z1</accession>
<keyword evidence="2" id="KW-1185">Reference proteome</keyword>
<evidence type="ECO:0000313" key="2">
    <source>
        <dbReference type="Proteomes" id="UP000237105"/>
    </source>
</evidence>
<sequence>MCIIEECLKTDLVQESSSKEHEINGIMHNLMNSQVFKNLFDTFKFNDEAQQEAILLYSRSLRNSVHNVAPLIS</sequence>
<reference evidence="2" key="1">
    <citation type="submission" date="2016-06" db="EMBL/GenBank/DDBJ databases">
        <title>Parallel loss of symbiosis genes in relatives of nitrogen-fixing non-legume Parasponia.</title>
        <authorList>
            <person name="Van Velzen R."/>
            <person name="Holmer R."/>
            <person name="Bu F."/>
            <person name="Rutten L."/>
            <person name="Van Zeijl A."/>
            <person name="Liu W."/>
            <person name="Santuari L."/>
            <person name="Cao Q."/>
            <person name="Sharma T."/>
            <person name="Shen D."/>
            <person name="Roswanjaya Y."/>
            <person name="Wardhani T."/>
            <person name="Kalhor M.S."/>
            <person name="Jansen J."/>
            <person name="Van den Hoogen J."/>
            <person name="Gungor B."/>
            <person name="Hartog M."/>
            <person name="Hontelez J."/>
            <person name="Verver J."/>
            <person name="Yang W.-C."/>
            <person name="Schijlen E."/>
            <person name="Repin R."/>
            <person name="Schilthuizen M."/>
            <person name="Schranz E."/>
            <person name="Heidstra R."/>
            <person name="Miyata K."/>
            <person name="Fedorova E."/>
            <person name="Kohlen W."/>
            <person name="Bisseling T."/>
            <person name="Smit S."/>
            <person name="Geurts R."/>
        </authorList>
    </citation>
    <scope>NUCLEOTIDE SEQUENCE [LARGE SCALE GENOMIC DNA]</scope>
    <source>
        <strain evidence="2">cv. WU1-14</strain>
    </source>
</reference>
<proteinExistence type="predicted"/>
<protein>
    <submittedName>
        <fullName evidence="1">Uncharacterized protein</fullName>
    </submittedName>
</protein>
<name>A0A2P5A4Z1_PARAD</name>
<comment type="caution">
    <text evidence="1">The sequence shown here is derived from an EMBL/GenBank/DDBJ whole genome shotgun (WGS) entry which is preliminary data.</text>
</comment>
<dbReference type="AlphaFoldDB" id="A0A2P5A4Z1"/>
<dbReference type="EMBL" id="JXTB01000981">
    <property type="protein sequence ID" value="PON31608.1"/>
    <property type="molecule type" value="Genomic_DNA"/>
</dbReference>
<gene>
    <name evidence="1" type="ORF">PanWU01x14_368630</name>
</gene>
<dbReference type="Proteomes" id="UP000237105">
    <property type="component" value="Unassembled WGS sequence"/>
</dbReference>